<keyword evidence="3 8" id="KW-0719">Serine esterase</keyword>
<dbReference type="PANTHER" id="PTHR10061:SF0">
    <property type="entry name" value="S-FORMYLGLUTATHIONE HYDROLASE"/>
    <property type="match status" value="1"/>
</dbReference>
<evidence type="ECO:0000313" key="9">
    <source>
        <dbReference type="EMBL" id="TCP32628.1"/>
    </source>
</evidence>
<dbReference type="FunFam" id="3.40.50.1820:FF:000002">
    <property type="entry name" value="S-formylglutathione hydrolase"/>
    <property type="match status" value="1"/>
</dbReference>
<comment type="function">
    <text evidence="8">Serine hydrolase involved in the detoxification of formaldehyde.</text>
</comment>
<dbReference type="Proteomes" id="UP000295399">
    <property type="component" value="Unassembled WGS sequence"/>
</dbReference>
<accession>A0A4R2PDU9</accession>
<dbReference type="GO" id="GO:0005829">
    <property type="term" value="C:cytosol"/>
    <property type="evidence" value="ECO:0007669"/>
    <property type="project" value="TreeGrafter"/>
</dbReference>
<gene>
    <name evidence="9" type="ORF">EV659_109121</name>
</gene>
<feature type="active site" description="Charge relay system" evidence="7">
    <location>
        <position position="259"/>
    </location>
</feature>
<comment type="caution">
    <text evidence="9">The sequence shown here is derived from an EMBL/GenBank/DDBJ whole genome shotgun (WGS) entry which is preliminary data.</text>
</comment>
<dbReference type="InParanoid" id="A0A4R2PDU9"/>
<dbReference type="Gene3D" id="3.40.50.1820">
    <property type="entry name" value="alpha/beta hydrolase"/>
    <property type="match status" value="1"/>
</dbReference>
<evidence type="ECO:0000256" key="5">
    <source>
        <dbReference type="ARBA" id="ARBA00047590"/>
    </source>
</evidence>
<dbReference type="PANTHER" id="PTHR10061">
    <property type="entry name" value="S-FORMYLGLUTATHIONE HYDROLASE"/>
    <property type="match status" value="1"/>
</dbReference>
<dbReference type="GO" id="GO:0046294">
    <property type="term" value="P:formaldehyde catabolic process"/>
    <property type="evidence" value="ECO:0007669"/>
    <property type="project" value="InterPro"/>
</dbReference>
<evidence type="ECO:0000256" key="1">
    <source>
        <dbReference type="ARBA" id="ARBA00005622"/>
    </source>
</evidence>
<keyword evidence="10" id="KW-1185">Reference proteome</keyword>
<evidence type="ECO:0000256" key="4">
    <source>
        <dbReference type="ARBA" id="ARBA00022801"/>
    </source>
</evidence>
<dbReference type="SUPFAM" id="SSF53474">
    <property type="entry name" value="alpha/beta-Hydrolases"/>
    <property type="match status" value="1"/>
</dbReference>
<organism evidence="9 10">
    <name type="scientific">Rhodothalassium salexigens DSM 2132</name>
    <dbReference type="NCBI Taxonomy" id="1188247"/>
    <lineage>
        <taxon>Bacteria</taxon>
        <taxon>Pseudomonadati</taxon>
        <taxon>Pseudomonadota</taxon>
        <taxon>Alphaproteobacteria</taxon>
        <taxon>Rhodothalassiales</taxon>
        <taxon>Rhodothalassiaceae</taxon>
        <taxon>Rhodothalassium</taxon>
    </lineage>
</organism>
<evidence type="ECO:0000256" key="3">
    <source>
        <dbReference type="ARBA" id="ARBA00022487"/>
    </source>
</evidence>
<dbReference type="AlphaFoldDB" id="A0A4R2PDU9"/>
<name>A0A4R2PDU9_RHOSA</name>
<dbReference type="EMBL" id="SLXO01000009">
    <property type="protein sequence ID" value="TCP32628.1"/>
    <property type="molecule type" value="Genomic_DNA"/>
</dbReference>
<dbReference type="InterPro" id="IPR029058">
    <property type="entry name" value="AB_hydrolase_fold"/>
</dbReference>
<proteinExistence type="inferred from homology"/>
<protein>
    <recommendedName>
        <fullName evidence="2 6">S-formylglutathione hydrolase</fullName>
        <ecNumber evidence="2 6">3.1.2.12</ecNumber>
    </recommendedName>
</protein>
<dbReference type="InterPro" id="IPR014186">
    <property type="entry name" value="S-formylglutathione_hydrol"/>
</dbReference>
<dbReference type="NCBIfam" id="TIGR02821">
    <property type="entry name" value="fghA_ester_D"/>
    <property type="match status" value="1"/>
</dbReference>
<dbReference type="FunCoup" id="A0A4R2PDU9">
    <property type="interactions" value="459"/>
</dbReference>
<comment type="similarity">
    <text evidence="1 8">Belongs to the esterase D family.</text>
</comment>
<dbReference type="OrthoDB" id="9782200at2"/>
<dbReference type="Pfam" id="PF00756">
    <property type="entry name" value="Esterase"/>
    <property type="match status" value="1"/>
</dbReference>
<evidence type="ECO:0000256" key="8">
    <source>
        <dbReference type="RuleBase" id="RU363068"/>
    </source>
</evidence>
<evidence type="ECO:0000313" key="10">
    <source>
        <dbReference type="Proteomes" id="UP000295399"/>
    </source>
</evidence>
<evidence type="ECO:0000256" key="6">
    <source>
        <dbReference type="NCBIfam" id="TIGR02821"/>
    </source>
</evidence>
<feature type="active site" description="Charge relay system" evidence="7">
    <location>
        <position position="150"/>
    </location>
</feature>
<evidence type="ECO:0000256" key="2">
    <source>
        <dbReference type="ARBA" id="ARBA00012479"/>
    </source>
</evidence>
<dbReference type="GO" id="GO:0018738">
    <property type="term" value="F:S-formylglutathione hydrolase activity"/>
    <property type="evidence" value="ECO:0007669"/>
    <property type="project" value="UniProtKB-UniRule"/>
</dbReference>
<comment type="catalytic activity">
    <reaction evidence="5 8">
        <text>S-formylglutathione + H2O = formate + glutathione + H(+)</text>
        <dbReference type="Rhea" id="RHEA:14961"/>
        <dbReference type="ChEBI" id="CHEBI:15377"/>
        <dbReference type="ChEBI" id="CHEBI:15378"/>
        <dbReference type="ChEBI" id="CHEBI:15740"/>
        <dbReference type="ChEBI" id="CHEBI:57688"/>
        <dbReference type="ChEBI" id="CHEBI:57925"/>
        <dbReference type="EC" id="3.1.2.12"/>
    </reaction>
</comment>
<evidence type="ECO:0000256" key="7">
    <source>
        <dbReference type="PIRSR" id="PIRSR614186-1"/>
    </source>
</evidence>
<sequence length="282" mass="30557">MALTQIAAAKCFGGQQLVCEHDSDACGVTMRFGLYLPPQAEHGPCPAITWLSGLTCTEQNFITKAGAQRAAAELGVILVAPDTSPRGPNVADAPDGAYDLGLGAGFYVNATAQPYAAHYHMERYVAEELPMVLAAHFPLDRRRHGLSGHSMGGHGALTLHLKYPDIFRSVSAFAPIVAPAQVPWGQKAFSAYLGRDPEVWADHDATALVTRQPTDAAILIDQGSDDPFLTEQLRPDLFAAACEAAGQSLTLRHQPGYDHSYYFVASFIDDHLRHHLAAWQRR</sequence>
<dbReference type="InterPro" id="IPR000801">
    <property type="entry name" value="Esterase-like"/>
</dbReference>
<keyword evidence="4 8" id="KW-0378">Hydrolase</keyword>
<dbReference type="EC" id="3.1.2.12" evidence="2 6"/>
<reference evidence="9 10" key="1">
    <citation type="submission" date="2019-03" db="EMBL/GenBank/DDBJ databases">
        <title>Genomic Encyclopedia of Type Strains, Phase IV (KMG-IV): sequencing the most valuable type-strain genomes for metagenomic binning, comparative biology and taxonomic classification.</title>
        <authorList>
            <person name="Goeker M."/>
        </authorList>
    </citation>
    <scope>NUCLEOTIDE SEQUENCE [LARGE SCALE GENOMIC DNA]</scope>
    <source>
        <strain evidence="9 10">DSM 2132</strain>
    </source>
</reference>
<dbReference type="GO" id="GO:0052689">
    <property type="term" value="F:carboxylic ester hydrolase activity"/>
    <property type="evidence" value="ECO:0007669"/>
    <property type="project" value="UniProtKB-KW"/>
</dbReference>
<feature type="active site" description="Charge relay system" evidence="7">
    <location>
        <position position="226"/>
    </location>
</feature>